<dbReference type="GO" id="GO:0003677">
    <property type="term" value="F:DNA binding"/>
    <property type="evidence" value="ECO:0007669"/>
    <property type="project" value="UniProtKB-UniRule"/>
</dbReference>
<keyword evidence="1" id="KW-0805">Transcription regulation</keyword>
<dbReference type="Proteomes" id="UP000033163">
    <property type="component" value="Chromosome I"/>
</dbReference>
<protein>
    <recommendedName>
        <fullName evidence="5">OmpR/PhoB-type domain-containing protein</fullName>
    </recommendedName>
</protein>
<dbReference type="SMART" id="SM00862">
    <property type="entry name" value="Trans_reg_C"/>
    <property type="match status" value="1"/>
</dbReference>
<dbReference type="STRING" id="483937.AMQ84_28105"/>
<proteinExistence type="predicted"/>
<name>A0A0E3WHR5_9BACL</name>
<gene>
    <name evidence="6" type="ORF">PRIO_3345</name>
</gene>
<dbReference type="Pfam" id="PF00486">
    <property type="entry name" value="Trans_reg_C"/>
    <property type="match status" value="1"/>
</dbReference>
<dbReference type="RefSeq" id="WP_167345631.1">
    <property type="nucleotide sequence ID" value="NZ_LN831776.1"/>
</dbReference>
<dbReference type="GO" id="GO:0006355">
    <property type="term" value="P:regulation of DNA-templated transcription"/>
    <property type="evidence" value="ECO:0007669"/>
    <property type="project" value="InterPro"/>
</dbReference>
<dbReference type="CDD" id="cd00383">
    <property type="entry name" value="trans_reg_C"/>
    <property type="match status" value="1"/>
</dbReference>
<dbReference type="KEGG" id="pri:PRIO_3345"/>
<evidence type="ECO:0000256" key="1">
    <source>
        <dbReference type="ARBA" id="ARBA00023015"/>
    </source>
</evidence>
<dbReference type="HOGENOM" id="CLU_2260995_0_0_9"/>
<dbReference type="PROSITE" id="PS51755">
    <property type="entry name" value="OMPR_PHOB"/>
    <property type="match status" value="1"/>
</dbReference>
<dbReference type="PATRIC" id="fig|1073571.4.peg.3569"/>
<dbReference type="InterPro" id="IPR001867">
    <property type="entry name" value="OmpR/PhoB-type_DNA-bd"/>
</dbReference>
<evidence type="ECO:0000256" key="3">
    <source>
        <dbReference type="ARBA" id="ARBA00023163"/>
    </source>
</evidence>
<evidence type="ECO:0000256" key="2">
    <source>
        <dbReference type="ARBA" id="ARBA00023125"/>
    </source>
</evidence>
<reference evidence="7" key="1">
    <citation type="submission" date="2015-03" db="EMBL/GenBank/DDBJ databases">
        <authorList>
            <person name="Wibberg D."/>
        </authorList>
    </citation>
    <scope>NUCLEOTIDE SEQUENCE [LARGE SCALE GENOMIC DNA]</scope>
</reference>
<organism evidence="6 7">
    <name type="scientific">Paenibacillus riograndensis SBR5</name>
    <dbReference type="NCBI Taxonomy" id="1073571"/>
    <lineage>
        <taxon>Bacteria</taxon>
        <taxon>Bacillati</taxon>
        <taxon>Bacillota</taxon>
        <taxon>Bacilli</taxon>
        <taxon>Bacillales</taxon>
        <taxon>Paenibacillaceae</taxon>
        <taxon>Paenibacillus</taxon>
        <taxon>Paenibacillus sonchi group</taxon>
    </lineage>
</organism>
<feature type="DNA-binding region" description="OmpR/PhoB-type" evidence="4">
    <location>
        <begin position="7"/>
        <end position="102"/>
    </location>
</feature>
<accession>A0A0E3WHR5</accession>
<keyword evidence="2 4" id="KW-0238">DNA-binding</keyword>
<dbReference type="Gene3D" id="1.10.10.10">
    <property type="entry name" value="Winged helix-like DNA-binding domain superfamily/Winged helix DNA-binding domain"/>
    <property type="match status" value="1"/>
</dbReference>
<dbReference type="InterPro" id="IPR016032">
    <property type="entry name" value="Sig_transdc_resp-reg_C-effctor"/>
</dbReference>
<keyword evidence="3" id="KW-0804">Transcription</keyword>
<dbReference type="EMBL" id="LN831776">
    <property type="protein sequence ID" value="CQR55748.1"/>
    <property type="molecule type" value="Genomic_DNA"/>
</dbReference>
<evidence type="ECO:0000313" key="7">
    <source>
        <dbReference type="Proteomes" id="UP000033163"/>
    </source>
</evidence>
<dbReference type="SUPFAM" id="SSF46894">
    <property type="entry name" value="C-terminal effector domain of the bipartite response regulators"/>
    <property type="match status" value="1"/>
</dbReference>
<feature type="domain" description="OmpR/PhoB-type" evidence="5">
    <location>
        <begin position="7"/>
        <end position="102"/>
    </location>
</feature>
<dbReference type="GO" id="GO:0000160">
    <property type="term" value="P:phosphorelay signal transduction system"/>
    <property type="evidence" value="ECO:0007669"/>
    <property type="project" value="InterPro"/>
</dbReference>
<sequence>MSENIKNVTFLRDHCYVDFDRAIFVNHDLPCALSRIETSLLTCLVSKLGHIVTYGELIIFVTEPITPNELHVHMSRIRKKIEDKSTSNNLISVRGVGYILIST</sequence>
<evidence type="ECO:0000256" key="4">
    <source>
        <dbReference type="PROSITE-ProRule" id="PRU01091"/>
    </source>
</evidence>
<evidence type="ECO:0000313" key="6">
    <source>
        <dbReference type="EMBL" id="CQR55748.1"/>
    </source>
</evidence>
<dbReference type="AlphaFoldDB" id="A0A0E3WHR5"/>
<evidence type="ECO:0000259" key="5">
    <source>
        <dbReference type="PROSITE" id="PS51755"/>
    </source>
</evidence>
<dbReference type="InterPro" id="IPR036388">
    <property type="entry name" value="WH-like_DNA-bd_sf"/>
</dbReference>